<organism evidence="1 2">
    <name type="scientific">Pseudomonas aeruginosa</name>
    <dbReference type="NCBI Taxonomy" id="287"/>
    <lineage>
        <taxon>Bacteria</taxon>
        <taxon>Pseudomonadati</taxon>
        <taxon>Pseudomonadota</taxon>
        <taxon>Gammaproteobacteria</taxon>
        <taxon>Pseudomonadales</taxon>
        <taxon>Pseudomonadaceae</taxon>
        <taxon>Pseudomonas</taxon>
    </lineage>
</organism>
<proteinExistence type="predicted"/>
<evidence type="ECO:0000313" key="2">
    <source>
        <dbReference type="Proteomes" id="UP000253594"/>
    </source>
</evidence>
<sequence>RGPFPTRHACFRGELPAARAGISRLLDGHDLILVVGAPVFRYHQCAPGDYRAAGAELGQVTGDPGEAARAPIGDALGGDIAQTLEALR</sequence>
<evidence type="ECO:0000313" key="1">
    <source>
        <dbReference type="EMBL" id="RCI65608.1"/>
    </source>
</evidence>
<protein>
    <submittedName>
        <fullName evidence="1">Benzoylformate decarboxylase</fullName>
    </submittedName>
</protein>
<feature type="non-terminal residue" evidence="1">
    <location>
        <position position="1"/>
    </location>
</feature>
<dbReference type="Gene3D" id="3.40.50.1220">
    <property type="entry name" value="TPP-binding domain"/>
    <property type="match status" value="1"/>
</dbReference>
<reference evidence="1 2" key="1">
    <citation type="submission" date="2018-07" db="EMBL/GenBank/DDBJ databases">
        <title>Mechanisms of high-level aminoglycoside resistance among Gram-negative pathogens in Brazil.</title>
        <authorList>
            <person name="Ballaben A.S."/>
            <person name="Darini A.L.C."/>
            <person name="Doi Y."/>
        </authorList>
    </citation>
    <scope>NUCLEOTIDE SEQUENCE [LARGE SCALE GENOMIC DNA]</scope>
    <source>
        <strain evidence="1 2">B2-305</strain>
    </source>
</reference>
<gene>
    <name evidence="1" type="ORF">DT376_44235</name>
</gene>
<dbReference type="InterPro" id="IPR029035">
    <property type="entry name" value="DHS-like_NAD/FAD-binding_dom"/>
</dbReference>
<feature type="non-terminal residue" evidence="1">
    <location>
        <position position="88"/>
    </location>
</feature>
<comment type="caution">
    <text evidence="1">The sequence shown here is derived from an EMBL/GenBank/DDBJ whole genome shotgun (WGS) entry which is preliminary data.</text>
</comment>
<accession>A0A367LU57</accession>
<name>A0A367LU57_PSEAI</name>
<dbReference type="EMBL" id="QORE01003939">
    <property type="protein sequence ID" value="RCI65608.1"/>
    <property type="molecule type" value="Genomic_DNA"/>
</dbReference>
<dbReference type="AlphaFoldDB" id="A0A367LU57"/>
<dbReference type="Proteomes" id="UP000253594">
    <property type="component" value="Unassembled WGS sequence"/>
</dbReference>
<dbReference type="SUPFAM" id="SSF52467">
    <property type="entry name" value="DHS-like NAD/FAD-binding domain"/>
    <property type="match status" value="1"/>
</dbReference>